<dbReference type="PROSITE" id="PS00903">
    <property type="entry name" value="CYT_DCMP_DEAMINASES_1"/>
    <property type="match status" value="1"/>
</dbReference>
<evidence type="ECO:0000313" key="17">
    <source>
        <dbReference type="EMBL" id="MBI1492570.1"/>
    </source>
</evidence>
<dbReference type="SUPFAM" id="SSF53597">
    <property type="entry name" value="Dihydrofolate reductase-like"/>
    <property type="match status" value="1"/>
</dbReference>
<dbReference type="NCBIfam" id="TIGR00227">
    <property type="entry name" value="ribD_Cterm"/>
    <property type="match status" value="1"/>
</dbReference>
<feature type="binding site" evidence="14">
    <location>
        <position position="178"/>
    </location>
    <ligand>
        <name>substrate</name>
    </ligand>
</feature>
<evidence type="ECO:0000256" key="7">
    <source>
        <dbReference type="ARBA" id="ARBA00022723"/>
    </source>
</evidence>
<feature type="active site" description="Proton donor" evidence="13">
    <location>
        <position position="46"/>
    </location>
</feature>
<keyword evidence="8 12" id="KW-0862">Zinc</keyword>
<feature type="binding site" evidence="14">
    <location>
        <position position="162"/>
    </location>
    <ligand>
        <name>substrate</name>
    </ligand>
</feature>
<evidence type="ECO:0000256" key="4">
    <source>
        <dbReference type="ARBA" id="ARBA00005259"/>
    </source>
</evidence>
<evidence type="ECO:0000256" key="6">
    <source>
        <dbReference type="ARBA" id="ARBA00022619"/>
    </source>
</evidence>
<dbReference type="GO" id="GO:0050661">
    <property type="term" value="F:NADP binding"/>
    <property type="evidence" value="ECO:0007669"/>
    <property type="project" value="InterPro"/>
</dbReference>
<feature type="binding site" evidence="14">
    <location>
        <begin position="290"/>
        <end position="296"/>
    </location>
    <ligand>
        <name>NADP(+)</name>
        <dbReference type="ChEBI" id="CHEBI:58349"/>
    </ligand>
</feature>
<dbReference type="GO" id="GO:0008270">
    <property type="term" value="F:zinc ion binding"/>
    <property type="evidence" value="ECO:0007669"/>
    <property type="project" value="InterPro"/>
</dbReference>
<evidence type="ECO:0000256" key="5">
    <source>
        <dbReference type="ARBA" id="ARBA00007417"/>
    </source>
</evidence>
<dbReference type="InterPro" id="IPR016193">
    <property type="entry name" value="Cytidine_deaminase-like"/>
</dbReference>
<evidence type="ECO:0000256" key="12">
    <source>
        <dbReference type="PIRNR" id="PIRNR006769"/>
    </source>
</evidence>
<dbReference type="Gene3D" id="3.40.140.10">
    <property type="entry name" value="Cytidine Deaminase, domain 2"/>
    <property type="match status" value="1"/>
</dbReference>
<dbReference type="InterPro" id="IPR024072">
    <property type="entry name" value="DHFR-like_dom_sf"/>
</dbReference>
<feature type="binding site" evidence="15">
    <location>
        <position position="78"/>
    </location>
    <ligand>
        <name>Zn(2+)</name>
        <dbReference type="ChEBI" id="CHEBI:29105"/>
        <note>catalytic</note>
    </ligand>
</feature>
<name>A0A8J7J3I9_9RHOB</name>
<feature type="binding site" evidence="15">
    <location>
        <position position="69"/>
    </location>
    <ligand>
        <name>Zn(2+)</name>
        <dbReference type="ChEBI" id="CHEBI:29105"/>
        <note>catalytic</note>
    </ligand>
</feature>
<dbReference type="EC" id="1.1.1.193" evidence="12"/>
<feature type="binding site" evidence="14">
    <location>
        <position position="288"/>
    </location>
    <ligand>
        <name>substrate</name>
    </ligand>
</feature>
<keyword evidence="9 12" id="KW-0521">NADP</keyword>
<evidence type="ECO:0000256" key="14">
    <source>
        <dbReference type="PIRSR" id="PIRSR006769-2"/>
    </source>
</evidence>
<sequence>MNHALMLARRGLGRVWPNPSVGCVIVKDGLVVGRGHTAPGGRPHGEPQALAMAGDAARGATVYVTLEPCSHFGKTPPCAQALIDAGVARVVSALTDDDPRVAGGGHQMLRDAGITVDTGLCADEAQQINEGFFNRVNQGRPMLTLKLASSFDGRIAMASGESQWITGPEARRNVHMERACHDAVLVGAGTARADDPSLNVRGLGITHQPVRVIAARMLDIPLTGKLAQTARDIPVWLLHGASALPERREAWGACGAKLFEVDEINGTLCPQSMMQALGSAGLTRVYCEGGGSLAAAMLRADLADHVSGYTAGVMLGAEGLASLAPMGFEHLADTPRFDLRDVRRLGADILHRWQRK</sequence>
<dbReference type="EMBL" id="JADCKQ010000002">
    <property type="protein sequence ID" value="MBI1492570.1"/>
    <property type="molecule type" value="Genomic_DNA"/>
</dbReference>
<dbReference type="InterPro" id="IPR011549">
    <property type="entry name" value="RibD_C"/>
</dbReference>
<dbReference type="Gene3D" id="3.40.430.10">
    <property type="entry name" value="Dihydrofolate Reductase, subunit A"/>
    <property type="match status" value="1"/>
</dbReference>
<comment type="pathway">
    <text evidence="3 12">Cofactor biosynthesis; riboflavin biosynthesis; 5-amino-6-(D-ribitylamino)uracil from GTP: step 3/4.</text>
</comment>
<dbReference type="InterPro" id="IPR016192">
    <property type="entry name" value="APOBEC/CMP_deaminase_Zn-bd"/>
</dbReference>
<keyword evidence="7 12" id="KW-0479">Metal-binding</keyword>
<dbReference type="PIRSF" id="PIRSF006769">
    <property type="entry name" value="RibD"/>
    <property type="match status" value="1"/>
</dbReference>
<dbReference type="GO" id="GO:0008703">
    <property type="term" value="F:5-amino-6-(5-phosphoribosylamino)uracil reductase activity"/>
    <property type="evidence" value="ECO:0007669"/>
    <property type="project" value="UniProtKB-EC"/>
</dbReference>
<keyword evidence="12 17" id="KW-0378">Hydrolase</keyword>
<feature type="binding site" evidence="14">
    <location>
        <position position="164"/>
    </location>
    <ligand>
        <name>NADP(+)</name>
        <dbReference type="ChEBI" id="CHEBI:58349"/>
    </ligand>
</feature>
<dbReference type="AlphaFoldDB" id="A0A8J7J3I9"/>
<feature type="binding site" evidence="15">
    <location>
        <position position="44"/>
    </location>
    <ligand>
        <name>Zn(2+)</name>
        <dbReference type="ChEBI" id="CHEBI:29105"/>
        <note>catalytic</note>
    </ligand>
</feature>
<feature type="binding site" evidence="14">
    <location>
        <position position="194"/>
    </location>
    <ligand>
        <name>NADP(+)</name>
        <dbReference type="ChEBI" id="CHEBI:58349"/>
    </ligand>
</feature>
<keyword evidence="10 12" id="KW-0560">Oxidoreductase</keyword>
<comment type="similarity">
    <text evidence="4 12">In the N-terminal section; belongs to the cytidine and deoxycytidylate deaminase family.</text>
</comment>
<evidence type="ECO:0000256" key="9">
    <source>
        <dbReference type="ARBA" id="ARBA00022857"/>
    </source>
</evidence>
<dbReference type="Pfam" id="PF00383">
    <property type="entry name" value="dCMP_cyt_deam_1"/>
    <property type="match status" value="1"/>
</dbReference>
<comment type="catalytic activity">
    <reaction evidence="12">
        <text>2,5-diamino-6-hydroxy-4-(5-phosphoribosylamino)-pyrimidine + H2O + H(+) = 5-amino-6-(5-phospho-D-ribosylamino)uracil + NH4(+)</text>
        <dbReference type="Rhea" id="RHEA:21868"/>
        <dbReference type="ChEBI" id="CHEBI:15377"/>
        <dbReference type="ChEBI" id="CHEBI:15378"/>
        <dbReference type="ChEBI" id="CHEBI:28938"/>
        <dbReference type="ChEBI" id="CHEBI:58453"/>
        <dbReference type="ChEBI" id="CHEBI:58614"/>
        <dbReference type="EC" id="3.5.4.26"/>
    </reaction>
</comment>
<keyword evidence="18" id="KW-1185">Reference proteome</keyword>
<protein>
    <recommendedName>
        <fullName evidence="12">Riboflavin biosynthesis protein RibD</fullName>
    </recommendedName>
    <domain>
        <recommendedName>
            <fullName evidence="12">Diaminohydroxyphosphoribosylaminopyrimidine deaminase</fullName>
            <shortName evidence="12">DRAP deaminase</shortName>
            <ecNumber evidence="12">3.5.4.26</ecNumber>
        </recommendedName>
        <alternativeName>
            <fullName evidence="12">Riboflavin-specific deaminase</fullName>
        </alternativeName>
    </domain>
    <domain>
        <recommendedName>
            <fullName evidence="12">5-amino-6-(5-phosphoribosylamino)uracil reductase</fullName>
            <ecNumber evidence="12">1.1.1.193</ecNumber>
        </recommendedName>
        <alternativeName>
            <fullName evidence="12">HTP reductase</fullName>
        </alternativeName>
    </domain>
</protein>
<evidence type="ECO:0000313" key="18">
    <source>
        <dbReference type="Proteomes" id="UP000640583"/>
    </source>
</evidence>
<organism evidence="17 18">
    <name type="scientific">Halocynthiibacter styelae</name>
    <dbReference type="NCBI Taxonomy" id="2761955"/>
    <lineage>
        <taxon>Bacteria</taxon>
        <taxon>Pseudomonadati</taxon>
        <taxon>Pseudomonadota</taxon>
        <taxon>Alphaproteobacteria</taxon>
        <taxon>Rhodobacterales</taxon>
        <taxon>Paracoccaceae</taxon>
        <taxon>Halocynthiibacter</taxon>
    </lineage>
</organism>
<dbReference type="InterPro" id="IPR002125">
    <property type="entry name" value="CMP_dCMP_dom"/>
</dbReference>
<comment type="similarity">
    <text evidence="5 12">In the C-terminal section; belongs to the HTP reductase family.</text>
</comment>
<dbReference type="NCBIfam" id="TIGR00326">
    <property type="entry name" value="eubact_ribD"/>
    <property type="match status" value="1"/>
</dbReference>
<evidence type="ECO:0000256" key="15">
    <source>
        <dbReference type="PIRSR" id="PIRSR006769-3"/>
    </source>
</evidence>
<feature type="binding site" evidence="14">
    <location>
        <position position="190"/>
    </location>
    <ligand>
        <name>NADP(+)</name>
        <dbReference type="ChEBI" id="CHEBI:58349"/>
    </ligand>
</feature>
<dbReference type="GO" id="GO:0009231">
    <property type="term" value="P:riboflavin biosynthetic process"/>
    <property type="evidence" value="ECO:0007669"/>
    <property type="project" value="UniProtKB-UniPathway"/>
</dbReference>
<feature type="binding site" evidence="14">
    <location>
        <position position="198"/>
    </location>
    <ligand>
        <name>substrate</name>
    </ligand>
</feature>
<evidence type="ECO:0000256" key="2">
    <source>
        <dbReference type="ARBA" id="ARBA00004882"/>
    </source>
</evidence>
<dbReference type="InterPro" id="IPR002734">
    <property type="entry name" value="RibDG_C"/>
</dbReference>
<keyword evidence="6 12" id="KW-0686">Riboflavin biosynthesis</keyword>
<reference evidence="17" key="1">
    <citation type="submission" date="2020-10" db="EMBL/GenBank/DDBJ databases">
        <title>Paenihalocynthiibacter styelae gen. nov., sp. nov., isolated from stalked sea squirt Styela clava.</title>
        <authorList>
            <person name="Kim Y.-O."/>
            <person name="Yoon J.-H."/>
        </authorList>
    </citation>
    <scope>NUCLEOTIDE SEQUENCE</scope>
    <source>
        <strain evidence="17">MYP1-1</strain>
    </source>
</reference>
<dbReference type="EC" id="3.5.4.26" evidence="12"/>
<dbReference type="SUPFAM" id="SSF53927">
    <property type="entry name" value="Cytidine deaminase-like"/>
    <property type="match status" value="1"/>
</dbReference>
<evidence type="ECO:0000256" key="10">
    <source>
        <dbReference type="ARBA" id="ARBA00023002"/>
    </source>
</evidence>
<feature type="domain" description="CMP/dCMP-type deaminase" evidence="16">
    <location>
        <begin position="1"/>
        <end position="117"/>
    </location>
</feature>
<gene>
    <name evidence="17" type="primary">ribD</name>
    <name evidence="17" type="ORF">H1D41_02850</name>
</gene>
<accession>A0A8J7J3I9</accession>
<dbReference type="PROSITE" id="PS51747">
    <property type="entry name" value="CYT_DCMP_DEAMINASES_2"/>
    <property type="match status" value="1"/>
</dbReference>
<dbReference type="Pfam" id="PF01872">
    <property type="entry name" value="RibD_C"/>
    <property type="match status" value="1"/>
</dbReference>
<feature type="binding site" evidence="14">
    <location>
        <position position="201"/>
    </location>
    <ligand>
        <name>substrate</name>
    </ligand>
</feature>
<dbReference type="PANTHER" id="PTHR38011">
    <property type="entry name" value="DIHYDROFOLATE REDUCTASE FAMILY PROTEIN (AFU_ORTHOLOGUE AFUA_8G06820)"/>
    <property type="match status" value="1"/>
</dbReference>
<evidence type="ECO:0000256" key="8">
    <source>
        <dbReference type="ARBA" id="ARBA00022833"/>
    </source>
</evidence>
<comment type="cofactor">
    <cofactor evidence="12 15">
        <name>Zn(2+)</name>
        <dbReference type="ChEBI" id="CHEBI:29105"/>
    </cofactor>
    <text evidence="12 15">Binds 1 zinc ion.</text>
</comment>
<evidence type="ECO:0000259" key="16">
    <source>
        <dbReference type="PROSITE" id="PS51747"/>
    </source>
</evidence>
<keyword evidence="11" id="KW-0511">Multifunctional enzyme</keyword>
<evidence type="ECO:0000256" key="3">
    <source>
        <dbReference type="ARBA" id="ARBA00004910"/>
    </source>
</evidence>
<evidence type="ECO:0000256" key="1">
    <source>
        <dbReference type="ARBA" id="ARBA00002151"/>
    </source>
</evidence>
<evidence type="ECO:0000256" key="13">
    <source>
        <dbReference type="PIRSR" id="PIRSR006769-1"/>
    </source>
</evidence>
<dbReference type="CDD" id="cd01284">
    <property type="entry name" value="Riboflavin_deaminase-reductase"/>
    <property type="match status" value="1"/>
</dbReference>
<dbReference type="PANTHER" id="PTHR38011:SF7">
    <property type="entry name" value="2,5-DIAMINO-6-RIBOSYLAMINO-4(3H)-PYRIMIDINONE 5'-PHOSPHATE REDUCTASE"/>
    <property type="match status" value="1"/>
</dbReference>
<dbReference type="GO" id="GO:0008835">
    <property type="term" value="F:diaminohydroxyphosphoribosylaminopyrimidine deaminase activity"/>
    <property type="evidence" value="ECO:0007669"/>
    <property type="project" value="UniProtKB-EC"/>
</dbReference>
<comment type="catalytic activity">
    <reaction evidence="12">
        <text>5-amino-6-(5-phospho-D-ribitylamino)uracil + NADP(+) = 5-amino-6-(5-phospho-D-ribosylamino)uracil + NADPH + H(+)</text>
        <dbReference type="Rhea" id="RHEA:17845"/>
        <dbReference type="ChEBI" id="CHEBI:15378"/>
        <dbReference type="ChEBI" id="CHEBI:57783"/>
        <dbReference type="ChEBI" id="CHEBI:58349"/>
        <dbReference type="ChEBI" id="CHEBI:58421"/>
        <dbReference type="ChEBI" id="CHEBI:58453"/>
        <dbReference type="EC" id="1.1.1.193"/>
    </reaction>
</comment>
<proteinExistence type="inferred from homology"/>
<comment type="function">
    <text evidence="1 12">Converts 2,5-diamino-6-(ribosylamino)-4(3h)-pyrimidinone 5'-phosphate into 5-amino-6-(ribosylamino)-2,4(1h,3h)-pyrimidinedione 5'-phosphate.</text>
</comment>
<dbReference type="Proteomes" id="UP000640583">
    <property type="component" value="Unassembled WGS sequence"/>
</dbReference>
<feature type="binding site" evidence="14">
    <location>
        <position position="148"/>
    </location>
    <ligand>
        <name>NADP(+)</name>
        <dbReference type="ChEBI" id="CHEBI:58349"/>
    </ligand>
</feature>
<dbReference type="InterPro" id="IPR004794">
    <property type="entry name" value="Eubact_RibD"/>
</dbReference>
<dbReference type="UniPathway" id="UPA00275">
    <property type="reaction ID" value="UER00401"/>
</dbReference>
<comment type="caution">
    <text evidence="17">The sequence shown here is derived from an EMBL/GenBank/DDBJ whole genome shotgun (WGS) entry which is preliminary data.</text>
</comment>
<comment type="pathway">
    <text evidence="2 12">Cofactor biosynthesis; riboflavin biosynthesis; 5-amino-6-(D-ribitylamino)uracil from GTP: step 2/4.</text>
</comment>
<evidence type="ECO:0000256" key="11">
    <source>
        <dbReference type="ARBA" id="ARBA00023268"/>
    </source>
</evidence>
<dbReference type="InterPro" id="IPR050765">
    <property type="entry name" value="Riboflavin_Biosynth_HTPR"/>
</dbReference>